<evidence type="ECO:0000313" key="2">
    <source>
        <dbReference type="EMBL" id="GED07249.1"/>
    </source>
</evidence>
<organism evidence="2 3">
    <name type="scientific">Glutamicibacter uratoxydans</name>
    <name type="common">Arthrobacter uratoxydans</name>
    <dbReference type="NCBI Taxonomy" id="43667"/>
    <lineage>
        <taxon>Bacteria</taxon>
        <taxon>Bacillati</taxon>
        <taxon>Actinomycetota</taxon>
        <taxon>Actinomycetes</taxon>
        <taxon>Micrococcales</taxon>
        <taxon>Micrococcaceae</taxon>
        <taxon>Glutamicibacter</taxon>
    </lineage>
</organism>
<dbReference type="Pfam" id="PF01425">
    <property type="entry name" value="Amidase"/>
    <property type="match status" value="1"/>
</dbReference>
<reference evidence="2 3" key="1">
    <citation type="submission" date="2019-06" db="EMBL/GenBank/DDBJ databases">
        <title>Whole genome shotgun sequence of Glutamicibacter uratoxydans NBRC 15515.</title>
        <authorList>
            <person name="Hosoyama A."/>
            <person name="Uohara A."/>
            <person name="Ohji S."/>
            <person name="Ichikawa N."/>
        </authorList>
    </citation>
    <scope>NUCLEOTIDE SEQUENCE [LARGE SCALE GENOMIC DNA]</scope>
    <source>
        <strain evidence="2 3">NBRC 15515</strain>
    </source>
</reference>
<dbReference type="InterPro" id="IPR023631">
    <property type="entry name" value="Amidase_dom"/>
</dbReference>
<dbReference type="SUPFAM" id="SSF75304">
    <property type="entry name" value="Amidase signature (AS) enzymes"/>
    <property type="match status" value="1"/>
</dbReference>
<dbReference type="PANTHER" id="PTHR11895">
    <property type="entry name" value="TRANSAMIDASE"/>
    <property type="match status" value="1"/>
</dbReference>
<evidence type="ECO:0000259" key="1">
    <source>
        <dbReference type="Pfam" id="PF01425"/>
    </source>
</evidence>
<dbReference type="RefSeq" id="WP_141366170.1">
    <property type="nucleotide sequence ID" value="NZ_BAAAJL010000003.1"/>
</dbReference>
<dbReference type="GO" id="GO:0003824">
    <property type="term" value="F:catalytic activity"/>
    <property type="evidence" value="ECO:0007669"/>
    <property type="project" value="InterPro"/>
</dbReference>
<dbReference type="OrthoDB" id="182039at2"/>
<sequence length="484" mass="51370">MNEIQQLSAVQLTGKIRSREISAREALASHINAIEEVNGAINAVVTTDFERAQQLAAAADEASARGEATGLLHGLPMTHKDTFNTAGLRSTQGSLALEHNVPEHDDLQIARLTAAGAIRTGKTNVPEFGAGSHTFNEVFGTTTNPYATDRSAGGSSGGVAAAIAARIQPLGDGSDMGGSLRIPASFCNVIGFRPSYGVIPLEAPSNAYSWLARSGPMARSVEDISLFMQASAGDAQLPTPNTLRGQDFAQLAPNLKGVRIGYSFDFGIGVPVEQEVIEVLRGQLAVFEAAGAILEEASIDFREADEVFGNVRAFDFATNLGALVEAKGELIKPEVRWNVKKGLDLDGAAMISTMAARTRLQRAVQDFYSRYDIFLSPAAQVLPFDASWRWPEDIAGTRAETYLDWMRSACLLSAASLPVIAMPAGFTASGLPVGWQLAANHYQDAALLNWAAGYEQLTNFAATAPQLAIDPASVASTRIQTVSA</sequence>
<dbReference type="InterPro" id="IPR036928">
    <property type="entry name" value="AS_sf"/>
</dbReference>
<dbReference type="InterPro" id="IPR000120">
    <property type="entry name" value="Amidase"/>
</dbReference>
<dbReference type="PANTHER" id="PTHR11895:SF76">
    <property type="entry name" value="INDOLEACETAMIDE HYDROLASE"/>
    <property type="match status" value="1"/>
</dbReference>
<keyword evidence="3" id="KW-1185">Reference proteome</keyword>
<proteinExistence type="predicted"/>
<dbReference type="AlphaFoldDB" id="A0A4Y4DPH4"/>
<dbReference type="Gene3D" id="3.90.1300.10">
    <property type="entry name" value="Amidase signature (AS) domain"/>
    <property type="match status" value="1"/>
</dbReference>
<comment type="caution">
    <text evidence="2">The sequence shown here is derived from an EMBL/GenBank/DDBJ whole genome shotgun (WGS) entry which is preliminary data.</text>
</comment>
<feature type="domain" description="Amidase" evidence="1">
    <location>
        <begin position="26"/>
        <end position="448"/>
    </location>
</feature>
<dbReference type="InterPro" id="IPR020556">
    <property type="entry name" value="Amidase_CS"/>
</dbReference>
<gene>
    <name evidence="2" type="ORF">AUR04nite_27810</name>
</gene>
<name>A0A4Y4DPH4_GLUUR</name>
<dbReference type="Proteomes" id="UP000316612">
    <property type="component" value="Unassembled WGS sequence"/>
</dbReference>
<dbReference type="PROSITE" id="PS00571">
    <property type="entry name" value="AMIDASES"/>
    <property type="match status" value="1"/>
</dbReference>
<dbReference type="EMBL" id="BJNY01000017">
    <property type="protein sequence ID" value="GED07249.1"/>
    <property type="molecule type" value="Genomic_DNA"/>
</dbReference>
<evidence type="ECO:0000313" key="3">
    <source>
        <dbReference type="Proteomes" id="UP000316612"/>
    </source>
</evidence>
<protein>
    <submittedName>
        <fullName evidence="2">Amidase</fullName>
    </submittedName>
</protein>
<accession>A0A4Y4DPH4</accession>